<accession>A0A8T1XNT3</accession>
<dbReference type="Proteomes" id="UP000694251">
    <property type="component" value="Chromosome 13"/>
</dbReference>
<dbReference type="OrthoDB" id="1067373at2759"/>
<gene>
    <name evidence="1" type="ORF">ISN44_As13g001600</name>
</gene>
<dbReference type="AlphaFoldDB" id="A0A8T1XNT3"/>
<evidence type="ECO:0000313" key="1">
    <source>
        <dbReference type="EMBL" id="KAG7536200.1"/>
    </source>
</evidence>
<reference evidence="1 2" key="1">
    <citation type="submission" date="2020-12" db="EMBL/GenBank/DDBJ databases">
        <title>Concerted genomic and epigenomic changes stabilize Arabidopsis allopolyploids.</title>
        <authorList>
            <person name="Chen Z."/>
        </authorList>
    </citation>
    <scope>NUCLEOTIDE SEQUENCE [LARGE SCALE GENOMIC DNA]</scope>
    <source>
        <strain evidence="1">As9502</strain>
        <tissue evidence="1">Leaf</tissue>
    </source>
</reference>
<sequence length="139" mass="16008">MVRHFKNADTFSIEAGVLINLSADVSPSSDDVVRHFRKSSARRVRSSTRQTRILKNQAKLDCLIAELEQSKAYEKVLRKRQEQNIKNYNMKEISDLKLEDLVVFKKNLENLQNDLEKKRVVLEGSLSLLALSKSTNYVN</sequence>
<evidence type="ECO:0000313" key="2">
    <source>
        <dbReference type="Proteomes" id="UP000694251"/>
    </source>
</evidence>
<organism evidence="1 2">
    <name type="scientific">Arabidopsis suecica</name>
    <name type="common">Swedish thale-cress</name>
    <name type="synonym">Cardaminopsis suecica</name>
    <dbReference type="NCBI Taxonomy" id="45249"/>
    <lineage>
        <taxon>Eukaryota</taxon>
        <taxon>Viridiplantae</taxon>
        <taxon>Streptophyta</taxon>
        <taxon>Embryophyta</taxon>
        <taxon>Tracheophyta</taxon>
        <taxon>Spermatophyta</taxon>
        <taxon>Magnoliopsida</taxon>
        <taxon>eudicotyledons</taxon>
        <taxon>Gunneridae</taxon>
        <taxon>Pentapetalae</taxon>
        <taxon>rosids</taxon>
        <taxon>malvids</taxon>
        <taxon>Brassicales</taxon>
        <taxon>Brassicaceae</taxon>
        <taxon>Camelineae</taxon>
        <taxon>Arabidopsis</taxon>
    </lineage>
</organism>
<name>A0A8T1XNT3_ARASU</name>
<proteinExistence type="predicted"/>
<dbReference type="EMBL" id="JAEFBJ010000013">
    <property type="protein sequence ID" value="KAG7536200.1"/>
    <property type="molecule type" value="Genomic_DNA"/>
</dbReference>
<keyword evidence="2" id="KW-1185">Reference proteome</keyword>
<protein>
    <submittedName>
        <fullName evidence="1">Uncharacterized protein</fullName>
    </submittedName>
</protein>
<comment type="caution">
    <text evidence="1">The sequence shown here is derived from an EMBL/GenBank/DDBJ whole genome shotgun (WGS) entry which is preliminary data.</text>
</comment>